<dbReference type="OrthoDB" id="4943730at2"/>
<evidence type="ECO:0000313" key="3">
    <source>
        <dbReference type="Proteomes" id="UP000326464"/>
    </source>
</evidence>
<dbReference type="AlphaFoldDB" id="A0A7X1NNX4"/>
<gene>
    <name evidence="2" type="ORF">FNH21_06175</name>
</gene>
<reference evidence="3" key="1">
    <citation type="submission" date="2019-07" db="EMBL/GenBank/DDBJ databases">
        <title>Arthrobacter KR32 sp. nov., isolated from mountain cheese made of cows milk.</title>
        <authorList>
            <person name="Flegler A."/>
        </authorList>
    </citation>
    <scope>NUCLEOTIDE SEQUENCE [LARGE SCALE GENOMIC DNA]</scope>
    <source>
        <strain evidence="3">KR32</strain>
    </source>
</reference>
<feature type="compositionally biased region" description="Acidic residues" evidence="1">
    <location>
        <begin position="70"/>
        <end position="79"/>
    </location>
</feature>
<name>A0A7X1NNX4_9MICC</name>
<dbReference type="Proteomes" id="UP000326464">
    <property type="component" value="Unassembled WGS sequence"/>
</dbReference>
<feature type="compositionally biased region" description="Basic and acidic residues" evidence="1">
    <location>
        <begin position="89"/>
        <end position="99"/>
    </location>
</feature>
<keyword evidence="3" id="KW-1185">Reference proteome</keyword>
<evidence type="ECO:0000313" key="2">
    <source>
        <dbReference type="EMBL" id="MPY10312.1"/>
    </source>
</evidence>
<proteinExistence type="predicted"/>
<evidence type="ECO:0000256" key="1">
    <source>
        <dbReference type="SAM" id="MobiDB-lite"/>
    </source>
</evidence>
<feature type="region of interest" description="Disordered" evidence="1">
    <location>
        <begin position="60"/>
        <end position="99"/>
    </location>
</feature>
<sequence>MAYFLEYLVPAEHDGAEVPVDAPTPDGGTAERVIHLDALPARSRISADSLGDARAEAEQLLAHSKAESGELFEDPDDSLEAGSGRRTGSFREGEGWTED</sequence>
<organism evidence="2 3">
    <name type="scientific">Arthrobacter bussei</name>
    <dbReference type="NCBI Taxonomy" id="2594179"/>
    <lineage>
        <taxon>Bacteria</taxon>
        <taxon>Bacillati</taxon>
        <taxon>Actinomycetota</taxon>
        <taxon>Actinomycetes</taxon>
        <taxon>Micrococcales</taxon>
        <taxon>Micrococcaceae</taxon>
        <taxon>Arthrobacter</taxon>
    </lineage>
</organism>
<protein>
    <submittedName>
        <fullName evidence="2">Uncharacterized protein</fullName>
    </submittedName>
</protein>
<dbReference type="EMBL" id="VJXX01000001">
    <property type="protein sequence ID" value="MPY10312.1"/>
    <property type="molecule type" value="Genomic_DNA"/>
</dbReference>
<accession>A0A7X1NNX4</accession>
<comment type="caution">
    <text evidence="2">The sequence shown here is derived from an EMBL/GenBank/DDBJ whole genome shotgun (WGS) entry which is preliminary data.</text>
</comment>
<dbReference type="RefSeq" id="WP_152813086.1">
    <property type="nucleotide sequence ID" value="NZ_VJXX01000001.1"/>
</dbReference>